<feature type="region of interest" description="Disordered" evidence="1">
    <location>
        <begin position="1"/>
        <end position="59"/>
    </location>
</feature>
<feature type="compositionally biased region" description="Basic residues" evidence="1">
    <location>
        <begin position="40"/>
        <end position="52"/>
    </location>
</feature>
<accession>A0A8E2ASJ2</accession>
<name>A0A8E2ASJ2_9APHY</name>
<protein>
    <submittedName>
        <fullName evidence="2">Uncharacterized protein</fullName>
    </submittedName>
</protein>
<sequence>MPLPAGAGRGGRRARRRPRRDADAVGRTQRLPLRDPAAHRAQRGPEHHRRAGLQHAAPRDALVVRDAAAVPPAPAHQRRLARLAGAHRAHVGCVPGRRALCRAPAQARREPEPEGRHGALAAALGCRQREPAVHQAAGRERGRAWRNRWRGKDAAG</sequence>
<dbReference type="Proteomes" id="UP000250043">
    <property type="component" value="Unassembled WGS sequence"/>
</dbReference>
<dbReference type="EMBL" id="KV722411">
    <property type="protein sequence ID" value="OCH90138.1"/>
    <property type="molecule type" value="Genomic_DNA"/>
</dbReference>
<reference evidence="2 3" key="1">
    <citation type="submission" date="2016-07" db="EMBL/GenBank/DDBJ databases">
        <title>Draft genome of the white-rot fungus Obba rivulosa 3A-2.</title>
        <authorList>
            <consortium name="DOE Joint Genome Institute"/>
            <person name="Miettinen O."/>
            <person name="Riley R."/>
            <person name="Acob R."/>
            <person name="Barry K."/>
            <person name="Cullen D."/>
            <person name="De Vries R."/>
            <person name="Hainaut M."/>
            <person name="Hatakka A."/>
            <person name="Henrissat B."/>
            <person name="Hilden K."/>
            <person name="Kuo R."/>
            <person name="Labutti K."/>
            <person name="Lipzen A."/>
            <person name="Makela M.R."/>
            <person name="Sandor L."/>
            <person name="Spatafora J.W."/>
            <person name="Grigoriev I.V."/>
            <person name="Hibbett D.S."/>
        </authorList>
    </citation>
    <scope>NUCLEOTIDE SEQUENCE [LARGE SCALE GENOMIC DNA]</scope>
    <source>
        <strain evidence="2 3">3A-2</strain>
    </source>
</reference>
<feature type="compositionally biased region" description="Basic and acidic residues" evidence="1">
    <location>
        <begin position="130"/>
        <end position="143"/>
    </location>
</feature>
<keyword evidence="3" id="KW-1185">Reference proteome</keyword>
<evidence type="ECO:0000256" key="1">
    <source>
        <dbReference type="SAM" id="MobiDB-lite"/>
    </source>
</evidence>
<proteinExistence type="predicted"/>
<evidence type="ECO:0000313" key="2">
    <source>
        <dbReference type="EMBL" id="OCH90138.1"/>
    </source>
</evidence>
<feature type="region of interest" description="Disordered" evidence="1">
    <location>
        <begin position="130"/>
        <end position="156"/>
    </location>
</feature>
<gene>
    <name evidence="2" type="ORF">OBBRIDRAFT_625226</name>
</gene>
<feature type="compositionally biased region" description="Basic residues" evidence="1">
    <location>
        <begin position="10"/>
        <end position="19"/>
    </location>
</feature>
<dbReference type="AlphaFoldDB" id="A0A8E2ASJ2"/>
<evidence type="ECO:0000313" key="3">
    <source>
        <dbReference type="Proteomes" id="UP000250043"/>
    </source>
</evidence>
<organism evidence="2 3">
    <name type="scientific">Obba rivulosa</name>
    <dbReference type="NCBI Taxonomy" id="1052685"/>
    <lineage>
        <taxon>Eukaryota</taxon>
        <taxon>Fungi</taxon>
        <taxon>Dikarya</taxon>
        <taxon>Basidiomycota</taxon>
        <taxon>Agaricomycotina</taxon>
        <taxon>Agaricomycetes</taxon>
        <taxon>Polyporales</taxon>
        <taxon>Gelatoporiaceae</taxon>
        <taxon>Obba</taxon>
    </lineage>
</organism>